<dbReference type="InterPro" id="IPR045070">
    <property type="entry name" value="MATE_MepA-like"/>
</dbReference>
<dbReference type="EMBL" id="JAQIFT010000065">
    <property type="protein sequence ID" value="MDA3733556.1"/>
    <property type="molecule type" value="Genomic_DNA"/>
</dbReference>
<reference evidence="11" key="1">
    <citation type="journal article" date="2023" name="Int. J. Syst. Evol. Microbiol.">
        <title>&lt;i&gt;Holtiella tumoricola&lt;/i&gt; gen. nov. sp. nov., isolated from a human clinical sample.</title>
        <authorList>
            <person name="Allen-Vercoe E."/>
            <person name="Daigneault M.C."/>
            <person name="Vancuren S.J."/>
            <person name="Cochrane K."/>
            <person name="O'Neal L.L."/>
            <person name="Sankaranarayanan K."/>
            <person name="Lawson P.A."/>
        </authorList>
    </citation>
    <scope>NUCLEOTIDE SEQUENCE</scope>
    <source>
        <strain evidence="11">CC70A</strain>
    </source>
</reference>
<evidence type="ECO:0000313" key="11">
    <source>
        <dbReference type="EMBL" id="MDA3733556.1"/>
    </source>
</evidence>
<dbReference type="GO" id="GO:0005886">
    <property type="term" value="C:plasma membrane"/>
    <property type="evidence" value="ECO:0007669"/>
    <property type="project" value="UniProtKB-SubCell"/>
</dbReference>
<feature type="transmembrane region" description="Helical" evidence="10">
    <location>
        <begin position="170"/>
        <end position="193"/>
    </location>
</feature>
<feature type="transmembrane region" description="Helical" evidence="10">
    <location>
        <begin position="199"/>
        <end position="220"/>
    </location>
</feature>
<feature type="transmembrane region" description="Helical" evidence="10">
    <location>
        <begin position="368"/>
        <end position="390"/>
    </location>
</feature>
<dbReference type="AlphaFoldDB" id="A0AA42DRB1"/>
<feature type="transmembrane region" description="Helical" evidence="10">
    <location>
        <begin position="328"/>
        <end position="348"/>
    </location>
</feature>
<keyword evidence="4" id="KW-0813">Transport</keyword>
<name>A0AA42DRB1_9FIRM</name>
<comment type="similarity">
    <text evidence="2">Belongs to the multi antimicrobial extrusion (MATE) (TC 2.A.66.1) family. MepA subfamily.</text>
</comment>
<dbReference type="PANTHER" id="PTHR43823">
    <property type="entry name" value="SPORULATION PROTEIN YKVU"/>
    <property type="match status" value="1"/>
</dbReference>
<sequence>MSKVENKISQQLASEPVKKLMLKFSIPCIISLLVSALYNIVDQIFIGQGVGYFGTAATSVAFPLTVIALAIALMIGDGAGAFFSLKIGEKDTKSTELIVGNAITMFAASGIVLALISSLFLKQILGMFGATEAVMPYAMDYTRIIAIGLPVAMFSTGFNSIIRGDGNPKFAMISMLCGALINTVLDPIFIFTFDMGVKGAAYATIIGQLVSTILGILYIKKFNNIKFKFKFLKPNFNICKTTLTYGISSFITQAAIAIVAIATNNVLTKYGAASVYGSEIPLSIFGIVTKVNQIMLSVLLGIAVGAQPILGFNYGAKKMGRVKETVKIALTGAVIVSTLGLICFEFFPQQIVNLFGAGDAMYNEFGVMYFRIFLAGCILNAIQIVCIIFFQAIGQPMQSGILSLSRQIIFYLPGLFILPIVMGIKGAIYAAPIADILAFILAMILMSMKWKQINALEDKEESKLSKVA</sequence>
<protein>
    <recommendedName>
        <fullName evidence="3">Multidrug export protein MepA</fullName>
    </recommendedName>
</protein>
<dbReference type="RefSeq" id="WP_271013366.1">
    <property type="nucleotide sequence ID" value="NZ_JAQIFT010000065.1"/>
</dbReference>
<evidence type="ECO:0000256" key="4">
    <source>
        <dbReference type="ARBA" id="ARBA00022448"/>
    </source>
</evidence>
<dbReference type="InterPro" id="IPR051327">
    <property type="entry name" value="MATE_MepA_subfamily"/>
</dbReference>
<feature type="transmembrane region" description="Helical" evidence="10">
    <location>
        <begin position="20"/>
        <end position="41"/>
    </location>
</feature>
<dbReference type="PANTHER" id="PTHR43823:SF3">
    <property type="entry name" value="MULTIDRUG EXPORT PROTEIN MEPA"/>
    <property type="match status" value="1"/>
</dbReference>
<feature type="transmembrane region" description="Helical" evidence="10">
    <location>
        <begin position="402"/>
        <end position="421"/>
    </location>
</feature>
<keyword evidence="7 10" id="KW-1133">Transmembrane helix</keyword>
<accession>A0AA42DRB1</accession>
<keyword evidence="6 10" id="KW-0812">Transmembrane</keyword>
<comment type="caution">
    <text evidence="11">The sequence shown here is derived from an EMBL/GenBank/DDBJ whole genome shotgun (WGS) entry which is preliminary data.</text>
</comment>
<dbReference type="NCBIfam" id="TIGR00797">
    <property type="entry name" value="matE"/>
    <property type="match status" value="1"/>
</dbReference>
<evidence type="ECO:0000256" key="5">
    <source>
        <dbReference type="ARBA" id="ARBA00022475"/>
    </source>
</evidence>
<evidence type="ECO:0000256" key="3">
    <source>
        <dbReference type="ARBA" id="ARBA00022106"/>
    </source>
</evidence>
<evidence type="ECO:0000256" key="6">
    <source>
        <dbReference type="ARBA" id="ARBA00022692"/>
    </source>
</evidence>
<feature type="transmembrane region" description="Helical" evidence="10">
    <location>
        <begin position="294"/>
        <end position="316"/>
    </location>
</feature>
<evidence type="ECO:0000256" key="1">
    <source>
        <dbReference type="ARBA" id="ARBA00004651"/>
    </source>
</evidence>
<evidence type="ECO:0000256" key="8">
    <source>
        <dbReference type="ARBA" id="ARBA00023136"/>
    </source>
</evidence>
<feature type="transmembrane region" description="Helical" evidence="10">
    <location>
        <begin position="241"/>
        <end position="262"/>
    </location>
</feature>
<feature type="transmembrane region" description="Helical" evidence="10">
    <location>
        <begin position="427"/>
        <end position="446"/>
    </location>
</feature>
<dbReference type="InterPro" id="IPR002528">
    <property type="entry name" value="MATE_fam"/>
</dbReference>
<evidence type="ECO:0000256" key="10">
    <source>
        <dbReference type="SAM" id="Phobius"/>
    </source>
</evidence>
<organism evidence="11 12">
    <name type="scientific">Holtiella tumoricola</name>
    <dbReference type="NCBI Taxonomy" id="3018743"/>
    <lineage>
        <taxon>Bacteria</taxon>
        <taxon>Bacillati</taxon>
        <taxon>Bacillota</taxon>
        <taxon>Clostridia</taxon>
        <taxon>Lachnospirales</taxon>
        <taxon>Cellulosilyticaceae</taxon>
        <taxon>Holtiella</taxon>
    </lineage>
</organism>
<comment type="subcellular location">
    <subcellularLocation>
        <location evidence="1">Cell membrane</location>
        <topology evidence="1">Multi-pass membrane protein</topology>
    </subcellularLocation>
</comment>
<dbReference type="GO" id="GO:0046677">
    <property type="term" value="P:response to antibiotic"/>
    <property type="evidence" value="ECO:0007669"/>
    <property type="project" value="UniProtKB-KW"/>
</dbReference>
<feature type="transmembrane region" description="Helical" evidence="10">
    <location>
        <begin position="141"/>
        <end position="158"/>
    </location>
</feature>
<evidence type="ECO:0000256" key="2">
    <source>
        <dbReference type="ARBA" id="ARBA00008417"/>
    </source>
</evidence>
<evidence type="ECO:0000256" key="7">
    <source>
        <dbReference type="ARBA" id="ARBA00022989"/>
    </source>
</evidence>
<dbReference type="PIRSF" id="PIRSF006603">
    <property type="entry name" value="DinF"/>
    <property type="match status" value="1"/>
</dbReference>
<dbReference type="Proteomes" id="UP001169242">
    <property type="component" value="Unassembled WGS sequence"/>
</dbReference>
<dbReference type="Pfam" id="PF01554">
    <property type="entry name" value="MatE"/>
    <property type="match status" value="2"/>
</dbReference>
<evidence type="ECO:0000256" key="9">
    <source>
        <dbReference type="ARBA" id="ARBA00023251"/>
    </source>
</evidence>
<evidence type="ECO:0000313" key="12">
    <source>
        <dbReference type="Proteomes" id="UP001169242"/>
    </source>
</evidence>
<keyword evidence="12" id="KW-1185">Reference proteome</keyword>
<dbReference type="CDD" id="cd13143">
    <property type="entry name" value="MATE_MepA_like"/>
    <property type="match status" value="1"/>
</dbReference>
<gene>
    <name evidence="11" type="ORF">PBV87_18920</name>
</gene>
<dbReference type="GO" id="GO:0042910">
    <property type="term" value="F:xenobiotic transmembrane transporter activity"/>
    <property type="evidence" value="ECO:0007669"/>
    <property type="project" value="InterPro"/>
</dbReference>
<feature type="transmembrane region" description="Helical" evidence="10">
    <location>
        <begin position="61"/>
        <end position="85"/>
    </location>
</feature>
<dbReference type="GO" id="GO:0015297">
    <property type="term" value="F:antiporter activity"/>
    <property type="evidence" value="ECO:0007669"/>
    <property type="project" value="InterPro"/>
</dbReference>
<keyword evidence="9" id="KW-0046">Antibiotic resistance</keyword>
<feature type="transmembrane region" description="Helical" evidence="10">
    <location>
        <begin position="97"/>
        <end position="121"/>
    </location>
</feature>
<dbReference type="InterPro" id="IPR048279">
    <property type="entry name" value="MdtK-like"/>
</dbReference>
<proteinExistence type="inferred from homology"/>
<keyword evidence="5" id="KW-1003">Cell membrane</keyword>
<keyword evidence="8 10" id="KW-0472">Membrane</keyword>